<organism evidence="1 2">
    <name type="scientific">Agrobacterium genomosp. 2 str. CFBP 5494</name>
    <dbReference type="NCBI Taxonomy" id="1183436"/>
    <lineage>
        <taxon>Bacteria</taxon>
        <taxon>Pseudomonadati</taxon>
        <taxon>Pseudomonadota</taxon>
        <taxon>Alphaproteobacteria</taxon>
        <taxon>Hyphomicrobiales</taxon>
        <taxon>Rhizobiaceae</taxon>
        <taxon>Rhizobium/Agrobacterium group</taxon>
        <taxon>Agrobacterium</taxon>
        <taxon>Agrobacterium tumefaciens complex</taxon>
    </lineage>
</organism>
<keyword evidence="2" id="KW-1185">Reference proteome</keyword>
<proteinExistence type="predicted"/>
<accession>A0A9W5AYG7</accession>
<name>A0A9W5AYG7_9HYPH</name>
<comment type="caution">
    <text evidence="1">The sequence shown here is derived from an EMBL/GenBank/DDBJ whole genome shotgun (WGS) entry which is preliminary data.</text>
</comment>
<dbReference type="Proteomes" id="UP000191933">
    <property type="component" value="Unassembled WGS sequence"/>
</dbReference>
<sequence length="66" mass="7413">MSTALGILKWPPDVFWNAVFYEYTAAMKGHLESTGVDMSEPVTRDEYLTAKAAEEARIQTNRMSDA</sequence>
<evidence type="ECO:0000313" key="1">
    <source>
        <dbReference type="EMBL" id="CUW85718.1"/>
    </source>
</evidence>
<evidence type="ECO:0000313" key="2">
    <source>
        <dbReference type="Proteomes" id="UP000191933"/>
    </source>
</evidence>
<reference evidence="1 2" key="1">
    <citation type="submission" date="2016-01" db="EMBL/GenBank/DDBJ databases">
        <authorList>
            <person name="Regsiter A."/>
            <person name="william w."/>
        </authorList>
    </citation>
    <scope>NUCLEOTIDE SEQUENCE [LARGE SCALE GENOMIC DNA]</scope>
    <source>
        <strain evidence="1 2">CFBP 5494</strain>
    </source>
</reference>
<dbReference type="EMBL" id="FBVY01000002">
    <property type="protein sequence ID" value="CUW85718.1"/>
    <property type="molecule type" value="Genomic_DNA"/>
</dbReference>
<evidence type="ECO:0008006" key="3">
    <source>
        <dbReference type="Google" id="ProtNLM"/>
    </source>
</evidence>
<dbReference type="AlphaFoldDB" id="A0A9W5AYG7"/>
<protein>
    <recommendedName>
        <fullName evidence="3">Phage tail assembly chaperone</fullName>
    </recommendedName>
</protein>
<gene>
    <name evidence="1" type="ORF">AGR2A_Cc100238</name>
</gene>